<dbReference type="PANTHER" id="PTHR23119:SF48">
    <property type="entry name" value="LEUCINE-RICH REPEAT-CONTAINING PROTEIN 7"/>
    <property type="match status" value="1"/>
</dbReference>
<evidence type="ECO:0000256" key="4">
    <source>
        <dbReference type="ARBA" id="ARBA00022737"/>
    </source>
</evidence>
<dbReference type="GeneTree" id="ENSGT00960000186843"/>
<feature type="compositionally biased region" description="Low complexity" evidence="5">
    <location>
        <begin position="58"/>
        <end position="70"/>
    </location>
</feature>
<proteinExistence type="inferred from homology"/>
<feature type="region of interest" description="Disordered" evidence="5">
    <location>
        <begin position="1"/>
        <end position="72"/>
    </location>
</feature>
<dbReference type="OMA" id="QCFVYLS"/>
<protein>
    <recommendedName>
        <fullName evidence="6">PDZ domain-containing protein</fullName>
    </recommendedName>
</protein>
<dbReference type="GO" id="GO:0098609">
    <property type="term" value="P:cell-cell adhesion"/>
    <property type="evidence" value="ECO:0007669"/>
    <property type="project" value="TreeGrafter"/>
</dbReference>
<organism evidence="7 8">
    <name type="scientific">Callorhinchus milii</name>
    <name type="common">Ghost shark</name>
    <dbReference type="NCBI Taxonomy" id="7868"/>
    <lineage>
        <taxon>Eukaryota</taxon>
        <taxon>Metazoa</taxon>
        <taxon>Chordata</taxon>
        <taxon>Craniata</taxon>
        <taxon>Vertebrata</taxon>
        <taxon>Chondrichthyes</taxon>
        <taxon>Holocephali</taxon>
        <taxon>Chimaeriformes</taxon>
        <taxon>Callorhinchidae</taxon>
        <taxon>Callorhinchus</taxon>
    </lineage>
</organism>
<accession>A0A4W3GDX4</accession>
<evidence type="ECO:0000256" key="3">
    <source>
        <dbReference type="ARBA" id="ARBA00022614"/>
    </source>
</evidence>
<feature type="domain" description="PDZ" evidence="6">
    <location>
        <begin position="642"/>
        <end position="744"/>
    </location>
</feature>
<evidence type="ECO:0000256" key="2">
    <source>
        <dbReference type="ARBA" id="ARBA00022553"/>
    </source>
</evidence>
<dbReference type="InParanoid" id="A0A4W3GDX4"/>
<dbReference type="STRING" id="7868.ENSCMIP00000001518"/>
<evidence type="ECO:0000259" key="6">
    <source>
        <dbReference type="PROSITE" id="PS50106"/>
    </source>
</evidence>
<keyword evidence="4" id="KW-0677">Repeat</keyword>
<dbReference type="Proteomes" id="UP000314986">
    <property type="component" value="Unassembled WGS sequence"/>
</dbReference>
<reference evidence="8" key="3">
    <citation type="journal article" date="2014" name="Nature">
        <title>Elephant shark genome provides unique insights into gnathostome evolution.</title>
        <authorList>
            <consortium name="International Elephant Shark Genome Sequencing Consortium"/>
            <person name="Venkatesh B."/>
            <person name="Lee A.P."/>
            <person name="Ravi V."/>
            <person name="Maurya A.K."/>
            <person name="Lian M.M."/>
            <person name="Swann J.B."/>
            <person name="Ohta Y."/>
            <person name="Flajnik M.F."/>
            <person name="Sutoh Y."/>
            <person name="Kasahara M."/>
            <person name="Hoon S."/>
            <person name="Gangu V."/>
            <person name="Roy S.W."/>
            <person name="Irimia M."/>
            <person name="Korzh V."/>
            <person name="Kondrychyn I."/>
            <person name="Lim Z.W."/>
            <person name="Tay B.H."/>
            <person name="Tohari S."/>
            <person name="Kong K.W."/>
            <person name="Ho S."/>
            <person name="Lorente-Galdos B."/>
            <person name="Quilez J."/>
            <person name="Marques-Bonet T."/>
            <person name="Raney B.J."/>
            <person name="Ingham P.W."/>
            <person name="Tay A."/>
            <person name="Hillier L.W."/>
            <person name="Minx P."/>
            <person name="Boehm T."/>
            <person name="Wilson R.K."/>
            <person name="Brenner S."/>
            <person name="Warren W.C."/>
        </authorList>
    </citation>
    <scope>NUCLEOTIDE SEQUENCE [LARGE SCALE GENOMIC DNA]</scope>
</reference>
<feature type="region of interest" description="Disordered" evidence="5">
    <location>
        <begin position="544"/>
        <end position="597"/>
    </location>
</feature>
<dbReference type="PANTHER" id="PTHR23119">
    <property type="entry name" value="DISCS LARGE"/>
    <property type="match status" value="1"/>
</dbReference>
<reference evidence="8" key="1">
    <citation type="journal article" date="2006" name="Science">
        <title>Ancient noncoding elements conserved in the human genome.</title>
        <authorList>
            <person name="Venkatesh B."/>
            <person name="Kirkness E.F."/>
            <person name="Loh Y.H."/>
            <person name="Halpern A.L."/>
            <person name="Lee A.P."/>
            <person name="Johnson J."/>
            <person name="Dandona N."/>
            <person name="Viswanathan L.D."/>
            <person name="Tay A."/>
            <person name="Venter J.C."/>
            <person name="Strausberg R.L."/>
            <person name="Brenner S."/>
        </authorList>
    </citation>
    <scope>NUCLEOTIDE SEQUENCE [LARGE SCALE GENOMIC DNA]</scope>
</reference>
<dbReference type="CDD" id="cd06749">
    <property type="entry name" value="PDZ_densin_erbin-like"/>
    <property type="match status" value="1"/>
</dbReference>
<dbReference type="SUPFAM" id="SSF50156">
    <property type="entry name" value="PDZ domain-like"/>
    <property type="match status" value="1"/>
</dbReference>
<dbReference type="GO" id="GO:0043113">
    <property type="term" value="P:receptor clustering"/>
    <property type="evidence" value="ECO:0007669"/>
    <property type="project" value="TreeGrafter"/>
</dbReference>
<reference evidence="8" key="2">
    <citation type="journal article" date="2007" name="PLoS Biol.">
        <title>Survey sequencing and comparative analysis of the elephant shark (Callorhinchus milii) genome.</title>
        <authorList>
            <person name="Venkatesh B."/>
            <person name="Kirkness E.F."/>
            <person name="Loh Y.H."/>
            <person name="Halpern A.L."/>
            <person name="Lee A.P."/>
            <person name="Johnson J."/>
            <person name="Dandona N."/>
            <person name="Viswanathan L.D."/>
            <person name="Tay A."/>
            <person name="Venter J.C."/>
            <person name="Strausberg R.L."/>
            <person name="Brenner S."/>
        </authorList>
    </citation>
    <scope>NUCLEOTIDE SEQUENCE [LARGE SCALE GENOMIC DNA]</scope>
</reference>
<evidence type="ECO:0000313" key="7">
    <source>
        <dbReference type="Ensembl" id="ENSCMIP00000001518.1"/>
    </source>
</evidence>
<dbReference type="PROSITE" id="PS50106">
    <property type="entry name" value="PDZ"/>
    <property type="match status" value="1"/>
</dbReference>
<reference evidence="7" key="4">
    <citation type="submission" date="2025-08" db="UniProtKB">
        <authorList>
            <consortium name="Ensembl"/>
        </authorList>
    </citation>
    <scope>IDENTIFICATION</scope>
</reference>
<dbReference type="SMART" id="SM00228">
    <property type="entry name" value="PDZ"/>
    <property type="match status" value="1"/>
</dbReference>
<dbReference type="AlphaFoldDB" id="A0A4W3GDX4"/>
<dbReference type="FunFam" id="2.30.42.10:FF:000036">
    <property type="entry name" value="Erbin isoform 7"/>
    <property type="match status" value="1"/>
</dbReference>
<dbReference type="InterPro" id="IPR036034">
    <property type="entry name" value="PDZ_sf"/>
</dbReference>
<dbReference type="GO" id="GO:0098968">
    <property type="term" value="P:neurotransmitter receptor transport postsynaptic membrane to endosome"/>
    <property type="evidence" value="ECO:0007669"/>
    <property type="project" value="TreeGrafter"/>
</dbReference>
<evidence type="ECO:0000256" key="5">
    <source>
        <dbReference type="SAM" id="MobiDB-lite"/>
    </source>
</evidence>
<dbReference type="GO" id="GO:0016323">
    <property type="term" value="C:basolateral plasma membrane"/>
    <property type="evidence" value="ECO:0007669"/>
    <property type="project" value="TreeGrafter"/>
</dbReference>
<keyword evidence="2" id="KW-0597">Phosphoprotein</keyword>
<feature type="region of interest" description="Disordered" evidence="5">
    <location>
        <begin position="277"/>
        <end position="296"/>
    </location>
</feature>
<dbReference type="InterPro" id="IPR001478">
    <property type="entry name" value="PDZ"/>
</dbReference>
<dbReference type="GO" id="GO:0005912">
    <property type="term" value="C:adherens junction"/>
    <property type="evidence" value="ECO:0007669"/>
    <property type="project" value="TreeGrafter"/>
</dbReference>
<dbReference type="InterPro" id="IPR050614">
    <property type="entry name" value="Synaptic_Scaffolding_LAP-MAGUK"/>
</dbReference>
<keyword evidence="3" id="KW-0433">Leucine-rich repeat</keyword>
<feature type="region of interest" description="Disordered" evidence="5">
    <location>
        <begin position="200"/>
        <end position="220"/>
    </location>
</feature>
<dbReference type="Pfam" id="PF00595">
    <property type="entry name" value="PDZ"/>
    <property type="match status" value="1"/>
</dbReference>
<dbReference type="GO" id="GO:0045197">
    <property type="term" value="P:establishment or maintenance of epithelial cell apical/basal polarity"/>
    <property type="evidence" value="ECO:0007669"/>
    <property type="project" value="TreeGrafter"/>
</dbReference>
<dbReference type="Ensembl" id="ENSCMIT00000001582.1">
    <property type="protein sequence ID" value="ENSCMIP00000001518.1"/>
    <property type="gene ID" value="ENSCMIG00000000964.1"/>
</dbReference>
<feature type="compositionally biased region" description="Basic and acidic residues" evidence="5">
    <location>
        <begin position="10"/>
        <end position="29"/>
    </location>
</feature>
<dbReference type="GO" id="GO:0014069">
    <property type="term" value="C:postsynaptic density"/>
    <property type="evidence" value="ECO:0007669"/>
    <property type="project" value="TreeGrafter"/>
</dbReference>
<dbReference type="GO" id="GO:0019901">
    <property type="term" value="F:protein kinase binding"/>
    <property type="evidence" value="ECO:0007669"/>
    <property type="project" value="TreeGrafter"/>
</dbReference>
<evidence type="ECO:0000256" key="1">
    <source>
        <dbReference type="ARBA" id="ARBA00007772"/>
    </source>
</evidence>
<sequence length="746" mass="82895">GPNVSLVGQRAERRPVSEPFPDKWPDGSHYDNTGFVADEKTAGMDTTGGGAGAHPMLSSKSRSLSAQSRRPLMRQDRIVGLPLELEQIPHTVHSAPDSEPPPPTLWQNWTRTPSPFEDRTAFPSKLDITPTDRFSHLCRPESAKVSTYGSRSSDRPMPMMRGLRASQFKKSQSIDEIDIGAFKVYNIPLDSYGCSIENPGSVDLPDPGPEPPGMSRSRSAPMLDEELLEAYSGTGGKGSHNKVPVTKKVYHFDHSFNPQGPIDVKPERRVTTSFTHNVDYGGHQGKGSSKEPVGPPTFRGYQPMDHMYSFSQPSVNDETLNPRFAGGQPSFLRQSDSLATSTEMMLHRRAVETPEVLQGERYVRTHYRGVLEHQNSASLVESQFLKRNGRFEEDYPTFQEVKNQARNFQDKPLTQRRPLSARSYSTETYGHSQARPVSARPTMAALMEKLPSDYNMGTYGGRKASESCELRSRPTQLKGEDLTSKFPMDWRQQLLRHIEAKRLDRVSHRPSPLLSWVSRRVSRLLCLMSFLFLGLRTPSQQSNVHDSEMEDLSPGGPWSSYGLGRRDVPPESIIKKAGSHPHPHPQPVGLAGGPQHRGREQQYEGAVSKVTLQHYQQPLQIGISSSQGAGPRASQPSRCLTQIKAQKSSEVYQEQFCVRIEKNPGLGFSISGGLGGQANPFKPSDMGIFITRVQPDGPASNLLQPGDKILKANGHNFVHMEHEKAVNLLKSFQSTVDLIIQREITA</sequence>
<keyword evidence="8" id="KW-1185">Reference proteome</keyword>
<dbReference type="GO" id="GO:0045211">
    <property type="term" value="C:postsynaptic membrane"/>
    <property type="evidence" value="ECO:0007669"/>
    <property type="project" value="TreeGrafter"/>
</dbReference>
<dbReference type="Gene3D" id="2.30.42.10">
    <property type="match status" value="1"/>
</dbReference>
<evidence type="ECO:0000313" key="8">
    <source>
        <dbReference type="Proteomes" id="UP000314986"/>
    </source>
</evidence>
<dbReference type="GO" id="GO:0098887">
    <property type="term" value="P:neurotransmitter receptor transport, endosome to postsynaptic membrane"/>
    <property type="evidence" value="ECO:0007669"/>
    <property type="project" value="TreeGrafter"/>
</dbReference>
<comment type="similarity">
    <text evidence="1">Belongs to the LAP (LRR and PDZ) protein family.</text>
</comment>
<name>A0A4W3GDX4_CALMI</name>
<reference evidence="7" key="5">
    <citation type="submission" date="2025-09" db="UniProtKB">
        <authorList>
            <consortium name="Ensembl"/>
        </authorList>
    </citation>
    <scope>IDENTIFICATION</scope>
</reference>